<keyword evidence="2" id="KW-1185">Reference proteome</keyword>
<accession>A0ACC0ZJD7</accession>
<evidence type="ECO:0000313" key="2">
    <source>
        <dbReference type="Proteomes" id="UP001163603"/>
    </source>
</evidence>
<sequence length="67" mass="7525">MQFTIDGNIVFVSSGMMDGQGNVSLFMVCTSMFIHAAKRTSEIRGHFAQKRVHLQGVSMMFIFVFFG</sequence>
<reference evidence="2" key="1">
    <citation type="journal article" date="2023" name="G3 (Bethesda)">
        <title>Genome assembly and association tests identify interacting loci associated with vigor, precocity, and sex in interspecific pistachio rootstocks.</title>
        <authorList>
            <person name="Palmer W."/>
            <person name="Jacygrad E."/>
            <person name="Sagayaradj S."/>
            <person name="Cavanaugh K."/>
            <person name="Han R."/>
            <person name="Bertier L."/>
            <person name="Beede B."/>
            <person name="Kafkas S."/>
            <person name="Golino D."/>
            <person name="Preece J."/>
            <person name="Michelmore R."/>
        </authorList>
    </citation>
    <scope>NUCLEOTIDE SEQUENCE [LARGE SCALE GENOMIC DNA]</scope>
</reference>
<dbReference type="Proteomes" id="UP001163603">
    <property type="component" value="Chromosome 1"/>
</dbReference>
<comment type="caution">
    <text evidence="1">The sequence shown here is derived from an EMBL/GenBank/DDBJ whole genome shotgun (WGS) entry which is preliminary data.</text>
</comment>
<organism evidence="1 2">
    <name type="scientific">Pistacia integerrima</name>
    <dbReference type="NCBI Taxonomy" id="434235"/>
    <lineage>
        <taxon>Eukaryota</taxon>
        <taxon>Viridiplantae</taxon>
        <taxon>Streptophyta</taxon>
        <taxon>Embryophyta</taxon>
        <taxon>Tracheophyta</taxon>
        <taxon>Spermatophyta</taxon>
        <taxon>Magnoliopsida</taxon>
        <taxon>eudicotyledons</taxon>
        <taxon>Gunneridae</taxon>
        <taxon>Pentapetalae</taxon>
        <taxon>rosids</taxon>
        <taxon>malvids</taxon>
        <taxon>Sapindales</taxon>
        <taxon>Anacardiaceae</taxon>
        <taxon>Pistacia</taxon>
    </lineage>
</organism>
<name>A0ACC0ZJD7_9ROSI</name>
<evidence type="ECO:0000313" key="1">
    <source>
        <dbReference type="EMBL" id="KAJ0052191.1"/>
    </source>
</evidence>
<dbReference type="EMBL" id="CM047736">
    <property type="protein sequence ID" value="KAJ0052191.1"/>
    <property type="molecule type" value="Genomic_DNA"/>
</dbReference>
<proteinExistence type="predicted"/>
<protein>
    <submittedName>
        <fullName evidence="1">Uncharacterized protein</fullName>
    </submittedName>
</protein>
<gene>
    <name evidence="1" type="ORF">Pint_03572</name>
</gene>